<proteinExistence type="predicted"/>
<dbReference type="Pfam" id="PF01243">
    <property type="entry name" value="PNPOx_N"/>
    <property type="match status" value="1"/>
</dbReference>
<dbReference type="EMBL" id="JAKIJS010000001">
    <property type="protein sequence ID" value="MCF6136754.1"/>
    <property type="molecule type" value="Genomic_DNA"/>
</dbReference>
<dbReference type="Proteomes" id="UP001649381">
    <property type="component" value="Unassembled WGS sequence"/>
</dbReference>
<organism evidence="2 3">
    <name type="scientific">Pseudalkalibacillus berkeleyi</name>
    <dbReference type="NCBI Taxonomy" id="1069813"/>
    <lineage>
        <taxon>Bacteria</taxon>
        <taxon>Bacillati</taxon>
        <taxon>Bacillota</taxon>
        <taxon>Bacilli</taxon>
        <taxon>Bacillales</taxon>
        <taxon>Fictibacillaceae</taxon>
        <taxon>Pseudalkalibacillus</taxon>
    </lineage>
</organism>
<accession>A0ABS9GYN0</accession>
<dbReference type="Gene3D" id="2.30.110.10">
    <property type="entry name" value="Electron Transport, Fmn-binding Protein, Chain A"/>
    <property type="match status" value="1"/>
</dbReference>
<comment type="caution">
    <text evidence="2">The sequence shown here is derived from an EMBL/GenBank/DDBJ whole genome shotgun (WGS) entry which is preliminary data.</text>
</comment>
<dbReference type="RefSeq" id="WP_236331778.1">
    <property type="nucleotide sequence ID" value="NZ_JAKIJS010000001.1"/>
</dbReference>
<dbReference type="PANTHER" id="PTHR40660">
    <property type="entry name" value="5'-PHOSPHATE OXIDASE PUTATIVE DOMAIN-CONTAINING PROTEIN-RELATED"/>
    <property type="match status" value="1"/>
</dbReference>
<dbReference type="InterPro" id="IPR012349">
    <property type="entry name" value="Split_barrel_FMN-bd"/>
</dbReference>
<name>A0ABS9GYN0_9BACL</name>
<gene>
    <name evidence="2" type="ORF">L2716_03365</name>
</gene>
<protein>
    <submittedName>
        <fullName evidence="2">Pyridoxamine 5'-phosphate oxidase family protein</fullName>
    </submittedName>
</protein>
<evidence type="ECO:0000313" key="2">
    <source>
        <dbReference type="EMBL" id="MCF6136754.1"/>
    </source>
</evidence>
<feature type="domain" description="Pyridoxamine 5'-phosphate oxidase N-terminal" evidence="1">
    <location>
        <begin position="10"/>
        <end position="95"/>
    </location>
</feature>
<dbReference type="PANTHER" id="PTHR40660:SF1">
    <property type="entry name" value="5'-PHOSPHATE OXIDASE PUTATIVE DOMAIN-CONTAINING PROTEIN-RELATED"/>
    <property type="match status" value="1"/>
</dbReference>
<dbReference type="InterPro" id="IPR011576">
    <property type="entry name" value="Pyridox_Oxase_N"/>
</dbReference>
<dbReference type="SUPFAM" id="SSF50475">
    <property type="entry name" value="FMN-binding split barrel"/>
    <property type="match status" value="1"/>
</dbReference>
<evidence type="ECO:0000313" key="3">
    <source>
        <dbReference type="Proteomes" id="UP001649381"/>
    </source>
</evidence>
<keyword evidence="3" id="KW-1185">Reference proteome</keyword>
<reference evidence="2 3" key="1">
    <citation type="submission" date="2022-01" db="EMBL/GenBank/DDBJ databases">
        <title>Alkalihalobacillus sp. EGI L200015, a novel bacterium isolated from a salt lake sediment.</title>
        <authorList>
            <person name="Gao L."/>
            <person name="Fang B.-Z."/>
            <person name="Li W.-J."/>
        </authorList>
    </citation>
    <scope>NUCLEOTIDE SEQUENCE [LARGE SCALE GENOMIC DNA]</scope>
    <source>
        <strain evidence="2 3">KCTC 12718</strain>
    </source>
</reference>
<sequence length="151" mass="16883">MAKQEIPTELTPELVEFFQGEKLVNIATVDAETGAPNVNAISWVKSVDEKRIRFSVTNNSRIVDNIKANPGVVLNIIGLETVYSIQGKAEILEDTMEGVNLKLAKIEITVESVFESMFWGAKITQEPEYEKTYNLEKAKELDNSVYAALMK</sequence>
<evidence type="ECO:0000259" key="1">
    <source>
        <dbReference type="Pfam" id="PF01243"/>
    </source>
</evidence>
<dbReference type="NCBIfam" id="NF005232">
    <property type="entry name" value="PRK06733.1"/>
    <property type="match status" value="1"/>
</dbReference>